<keyword evidence="1" id="KW-0732">Signal</keyword>
<evidence type="ECO:0000256" key="1">
    <source>
        <dbReference type="SAM" id="SignalP"/>
    </source>
</evidence>
<sequence length="204" mass="21283">MPRKVVKLLAPVFGVLLLGACSGGVTGGDARPVSSSAAGTGNSDAGPLSGVPRVPKALDTARFQKEPCGVLTAAQLQALGVAAQGEPNTTPAPKCAWSDWRGASKMDFSVTIATNRDGLAAVYRNRRNFEHFEPVEIESFPAVLLGGKEVQQGRCDAEVAVTDRLSFSAKVALDDKSKPEDYANPCARAKVVAAEVLKTMKAAS</sequence>
<reference evidence="2 3" key="1">
    <citation type="submission" date="2016-11" db="EMBL/GenBank/DDBJ databases">
        <authorList>
            <person name="Jaros S."/>
            <person name="Januszkiewicz K."/>
            <person name="Wedrychowicz H."/>
        </authorList>
    </citation>
    <scope>NUCLEOTIDE SEQUENCE [LARGE SCALE GENOMIC DNA]</scope>
    <source>
        <strain evidence="2 3">DSM 44523</strain>
    </source>
</reference>
<dbReference type="Pfam" id="PF12079">
    <property type="entry name" value="DUF3558"/>
    <property type="match status" value="1"/>
</dbReference>
<protein>
    <recommendedName>
        <fullName evidence="4">DUF3558 domain-containing protein</fullName>
    </recommendedName>
</protein>
<keyword evidence="3" id="KW-1185">Reference proteome</keyword>
<dbReference type="EMBL" id="FQVN01000009">
    <property type="protein sequence ID" value="SHG50822.1"/>
    <property type="molecule type" value="Genomic_DNA"/>
</dbReference>
<accession>A0A1M5KDE9</accession>
<evidence type="ECO:0000313" key="2">
    <source>
        <dbReference type="EMBL" id="SHG50822.1"/>
    </source>
</evidence>
<dbReference type="InterPro" id="IPR024520">
    <property type="entry name" value="DUF3558"/>
</dbReference>
<name>A0A1M5KDE9_STRHI</name>
<dbReference type="Proteomes" id="UP000184501">
    <property type="component" value="Unassembled WGS sequence"/>
</dbReference>
<dbReference type="RefSeq" id="WP_083960146.1">
    <property type="nucleotide sequence ID" value="NZ_FQVN01000009.1"/>
</dbReference>
<evidence type="ECO:0000313" key="3">
    <source>
        <dbReference type="Proteomes" id="UP000184501"/>
    </source>
</evidence>
<organism evidence="2 3">
    <name type="scientific">Streptoalloteichus hindustanus</name>
    <dbReference type="NCBI Taxonomy" id="2017"/>
    <lineage>
        <taxon>Bacteria</taxon>
        <taxon>Bacillati</taxon>
        <taxon>Actinomycetota</taxon>
        <taxon>Actinomycetes</taxon>
        <taxon>Pseudonocardiales</taxon>
        <taxon>Pseudonocardiaceae</taxon>
        <taxon>Streptoalloteichus</taxon>
    </lineage>
</organism>
<gene>
    <name evidence="2" type="ORF">SAMN05444320_109233</name>
</gene>
<dbReference type="PROSITE" id="PS51257">
    <property type="entry name" value="PROKAR_LIPOPROTEIN"/>
    <property type="match status" value="1"/>
</dbReference>
<dbReference type="AlphaFoldDB" id="A0A1M5KDE9"/>
<dbReference type="STRING" id="2017.SAMN05444320_109233"/>
<proteinExistence type="predicted"/>
<feature type="signal peptide" evidence="1">
    <location>
        <begin position="1"/>
        <end position="27"/>
    </location>
</feature>
<feature type="chain" id="PRO_5039036876" description="DUF3558 domain-containing protein" evidence="1">
    <location>
        <begin position="28"/>
        <end position="204"/>
    </location>
</feature>
<evidence type="ECO:0008006" key="4">
    <source>
        <dbReference type="Google" id="ProtNLM"/>
    </source>
</evidence>